<protein>
    <submittedName>
        <fullName evidence="2">Uncharacterized protein</fullName>
    </submittedName>
</protein>
<organism evidence="2 3">
    <name type="scientific">Moorena producens (strain JHB)</name>
    <dbReference type="NCBI Taxonomy" id="1454205"/>
    <lineage>
        <taxon>Bacteria</taxon>
        <taxon>Bacillati</taxon>
        <taxon>Cyanobacteriota</taxon>
        <taxon>Cyanophyceae</taxon>
        <taxon>Coleofasciculales</taxon>
        <taxon>Coleofasciculaceae</taxon>
        <taxon>Moorena</taxon>
    </lineage>
</organism>
<evidence type="ECO:0000313" key="3">
    <source>
        <dbReference type="Proteomes" id="UP000176944"/>
    </source>
</evidence>
<evidence type="ECO:0000313" key="2">
    <source>
        <dbReference type="EMBL" id="AOY80190.1"/>
    </source>
</evidence>
<reference evidence="3" key="1">
    <citation type="submission" date="2016-10" db="EMBL/GenBank/DDBJ databases">
        <title>Comparative genomics uncovers the prolific and rare metabolic potential of the cyanobacterial genus Moorea.</title>
        <authorList>
            <person name="Leao T."/>
            <person name="Castelao G."/>
            <person name="Korobeynikov A."/>
            <person name="Monroe E.A."/>
            <person name="Podell S."/>
            <person name="Glukhov E."/>
            <person name="Allen E."/>
            <person name="Gerwick W.H."/>
            <person name="Gerwick L."/>
        </authorList>
    </citation>
    <scope>NUCLEOTIDE SEQUENCE [LARGE SCALE GENOMIC DNA]</scope>
    <source>
        <strain evidence="3">JHB</strain>
    </source>
</reference>
<evidence type="ECO:0000256" key="1">
    <source>
        <dbReference type="SAM" id="Phobius"/>
    </source>
</evidence>
<dbReference type="Proteomes" id="UP000176944">
    <property type="component" value="Chromosome"/>
</dbReference>
<proteinExistence type="predicted"/>
<accession>A0A1D9FYF0</accession>
<keyword evidence="1" id="KW-1133">Transmembrane helix</keyword>
<keyword evidence="1" id="KW-0812">Transmembrane</keyword>
<keyword evidence="1" id="KW-0472">Membrane</keyword>
<gene>
    <name evidence="2" type="ORF">BJP36_09905</name>
</gene>
<dbReference type="AlphaFoldDB" id="A0A1D9FYF0"/>
<name>A0A1D9FYF0_MOOP1</name>
<dbReference type="EMBL" id="CP017708">
    <property type="protein sequence ID" value="AOY80190.1"/>
    <property type="molecule type" value="Genomic_DNA"/>
</dbReference>
<feature type="transmembrane region" description="Helical" evidence="1">
    <location>
        <begin position="35"/>
        <end position="57"/>
    </location>
</feature>
<sequence>MATAAFFQGILGASSLALGALVGVFWQPNRTVSAAIMAFGSGTLICAIAFEITIPAYKNGGFLPKKLGNRAPSL</sequence>